<accession>A0ABR1YTT4</accession>
<dbReference type="PRINTS" id="PR00385">
    <property type="entry name" value="P450"/>
</dbReference>
<keyword evidence="4 7" id="KW-0560">Oxidoreductase</keyword>
<dbReference type="InterPro" id="IPR002401">
    <property type="entry name" value="Cyt_P450_E_grp-I"/>
</dbReference>
<dbReference type="PANTHER" id="PTHR24287">
    <property type="entry name" value="P450, PUTATIVE (EUROFUNG)-RELATED"/>
    <property type="match status" value="1"/>
</dbReference>
<dbReference type="InterPro" id="IPR017972">
    <property type="entry name" value="Cyt_P450_CS"/>
</dbReference>
<sequence length="537" mass="62002">MLENLSVTTTIAFTVVGAWLAHLIYKKINEEIKIRRYGGHAPSLLGWKDPLGFSFLWSLTSMSVRDLNLEFFHDQFCRTANGRRRPYNYEVGLCGHRWIFTADPENVKWMLTTQFYDYGKGERMRNDWRDLLGNSILTADGKDWQHSRQVVRTFFTKQRISDLDCFERHIQVLLPMLGGGGTVDVKDLFARFALDASSEFTFGIDINSLNEPKTEFAEAFETIRATQALIERAGAFNFLVSRKEFRRQIRIAKDFIDRYVREAIALSPDDLDELDKKDKNYTFLHACVTSMKDRERLIDEVMTVLTAGRDTTAHTLAFCFFELARNPDVVVELRREIEEHVGFERPPTYDQLKSMKTVQNCVNETLRIYPTVPFNARTALRDTSLPRGGGPEGEDPVGVPEGTVVVWSTHVMHLSPELLPPESESESFPPAHLFRPRRWTNWHPEPWTYLPFNGGPRICVGQQFALTEMAYVIVRIFQRFSKVELKMEEPQLTPKPHKWVRRGDGPELAEKFVQRSPSLATEITMAPRHPIKLAFYD</sequence>
<dbReference type="SUPFAM" id="SSF48264">
    <property type="entry name" value="Cytochrome P450"/>
    <property type="match status" value="1"/>
</dbReference>
<keyword evidence="7" id="KW-0349">Heme</keyword>
<protein>
    <submittedName>
        <fullName evidence="8">Cytochrome P450</fullName>
    </submittedName>
</protein>
<comment type="caution">
    <text evidence="8">The sequence shown here is derived from an EMBL/GenBank/DDBJ whole genome shotgun (WGS) entry which is preliminary data.</text>
</comment>
<evidence type="ECO:0000256" key="2">
    <source>
        <dbReference type="ARBA" id="ARBA00010617"/>
    </source>
</evidence>
<dbReference type="Pfam" id="PF00067">
    <property type="entry name" value="p450"/>
    <property type="match status" value="1"/>
</dbReference>
<dbReference type="Proteomes" id="UP001492380">
    <property type="component" value="Unassembled WGS sequence"/>
</dbReference>
<dbReference type="EMBL" id="JBBWRZ010000004">
    <property type="protein sequence ID" value="KAK8238395.1"/>
    <property type="molecule type" value="Genomic_DNA"/>
</dbReference>
<evidence type="ECO:0000256" key="3">
    <source>
        <dbReference type="ARBA" id="ARBA00022723"/>
    </source>
</evidence>
<keyword evidence="5 7" id="KW-0408">Iron</keyword>
<dbReference type="Gene3D" id="1.10.630.10">
    <property type="entry name" value="Cytochrome P450"/>
    <property type="match status" value="1"/>
</dbReference>
<evidence type="ECO:0000256" key="1">
    <source>
        <dbReference type="ARBA" id="ARBA00001971"/>
    </source>
</evidence>
<evidence type="ECO:0000256" key="4">
    <source>
        <dbReference type="ARBA" id="ARBA00023002"/>
    </source>
</evidence>
<keyword evidence="9" id="KW-1185">Reference proteome</keyword>
<dbReference type="PROSITE" id="PS00086">
    <property type="entry name" value="CYTOCHROME_P450"/>
    <property type="match status" value="1"/>
</dbReference>
<evidence type="ECO:0000313" key="9">
    <source>
        <dbReference type="Proteomes" id="UP001492380"/>
    </source>
</evidence>
<comment type="similarity">
    <text evidence="2 7">Belongs to the cytochrome P450 family.</text>
</comment>
<reference evidence="8 9" key="1">
    <citation type="submission" date="2024-04" db="EMBL/GenBank/DDBJ databases">
        <title>Phyllosticta paracitricarpa is synonymous to the EU quarantine fungus P. citricarpa based on phylogenomic analyses.</title>
        <authorList>
            <consortium name="Lawrence Berkeley National Laboratory"/>
            <person name="Van Ingen-Buijs V.A."/>
            <person name="Van Westerhoven A.C."/>
            <person name="Haridas S."/>
            <person name="Skiadas P."/>
            <person name="Martin F."/>
            <person name="Groenewald J.Z."/>
            <person name="Crous P.W."/>
            <person name="Seidl M.F."/>
        </authorList>
    </citation>
    <scope>NUCLEOTIDE SEQUENCE [LARGE SCALE GENOMIC DNA]</scope>
    <source>
        <strain evidence="8 9">CBS 123374</strain>
    </source>
</reference>
<dbReference type="InterPro" id="IPR001128">
    <property type="entry name" value="Cyt_P450"/>
</dbReference>
<evidence type="ECO:0000313" key="8">
    <source>
        <dbReference type="EMBL" id="KAK8238395.1"/>
    </source>
</evidence>
<dbReference type="InterPro" id="IPR036396">
    <property type="entry name" value="Cyt_P450_sf"/>
</dbReference>
<evidence type="ECO:0000256" key="5">
    <source>
        <dbReference type="ARBA" id="ARBA00023004"/>
    </source>
</evidence>
<organism evidence="8 9">
    <name type="scientific">Phyllosticta capitalensis</name>
    <dbReference type="NCBI Taxonomy" id="121624"/>
    <lineage>
        <taxon>Eukaryota</taxon>
        <taxon>Fungi</taxon>
        <taxon>Dikarya</taxon>
        <taxon>Ascomycota</taxon>
        <taxon>Pezizomycotina</taxon>
        <taxon>Dothideomycetes</taxon>
        <taxon>Dothideomycetes incertae sedis</taxon>
        <taxon>Botryosphaeriales</taxon>
        <taxon>Phyllostictaceae</taxon>
        <taxon>Phyllosticta</taxon>
    </lineage>
</organism>
<dbReference type="PANTHER" id="PTHR24287:SF5">
    <property type="entry name" value="P450, PUTATIVE (EUROFUNG)-RELATED"/>
    <property type="match status" value="1"/>
</dbReference>
<dbReference type="PRINTS" id="PR00463">
    <property type="entry name" value="EP450I"/>
</dbReference>
<dbReference type="CDD" id="cd11063">
    <property type="entry name" value="CYP52"/>
    <property type="match status" value="1"/>
</dbReference>
<comment type="cofactor">
    <cofactor evidence="1">
        <name>heme</name>
        <dbReference type="ChEBI" id="CHEBI:30413"/>
    </cofactor>
</comment>
<keyword evidence="3 7" id="KW-0479">Metal-binding</keyword>
<name>A0ABR1YTT4_9PEZI</name>
<proteinExistence type="inferred from homology"/>
<evidence type="ECO:0000256" key="7">
    <source>
        <dbReference type="RuleBase" id="RU000461"/>
    </source>
</evidence>
<gene>
    <name evidence="8" type="ORF">HDK90DRAFT_550716</name>
</gene>
<keyword evidence="6 7" id="KW-0503">Monooxygenase</keyword>
<dbReference type="InterPro" id="IPR047146">
    <property type="entry name" value="Cyt_P450_E_CYP52_fungi"/>
</dbReference>
<evidence type="ECO:0000256" key="6">
    <source>
        <dbReference type="ARBA" id="ARBA00023033"/>
    </source>
</evidence>